<dbReference type="Proteomes" id="UP000694405">
    <property type="component" value="Chromosome 15"/>
</dbReference>
<proteinExistence type="inferred from homology"/>
<protein>
    <submittedName>
        <fullName evidence="14">Uncharacterized protein</fullName>
    </submittedName>
</protein>
<dbReference type="SMART" id="SM00409">
    <property type="entry name" value="IG"/>
    <property type="match status" value="4"/>
</dbReference>
<evidence type="ECO:0000256" key="2">
    <source>
        <dbReference type="ARBA" id="ARBA00008637"/>
    </source>
</evidence>
<dbReference type="GO" id="GO:0005911">
    <property type="term" value="C:cell-cell junction"/>
    <property type="evidence" value="ECO:0007669"/>
    <property type="project" value="TreeGrafter"/>
</dbReference>
<dbReference type="Ensembl" id="ENSMUNT00000018017.2">
    <property type="protein sequence ID" value="ENSMUNP00000015672.2"/>
    <property type="gene ID" value="ENSMUNG00000012071.2"/>
</dbReference>
<reference evidence="14" key="1">
    <citation type="submission" date="2020-03" db="EMBL/GenBank/DDBJ databases">
        <title>Melopsittacus undulatus (budgerigar) genome, bMelUnd1, maternal haplotype with Z.</title>
        <authorList>
            <person name="Gedman G."/>
            <person name="Mountcastle J."/>
            <person name="Haase B."/>
            <person name="Formenti G."/>
            <person name="Wright T."/>
            <person name="Apodaca J."/>
            <person name="Pelan S."/>
            <person name="Chow W."/>
            <person name="Rhie A."/>
            <person name="Howe K."/>
            <person name="Fedrigo O."/>
            <person name="Jarvis E.D."/>
        </authorList>
    </citation>
    <scope>NUCLEOTIDE SEQUENCE [LARGE SCALE GENOMIC DNA]</scope>
</reference>
<evidence type="ECO:0000256" key="6">
    <source>
        <dbReference type="ARBA" id="ARBA00022737"/>
    </source>
</evidence>
<evidence type="ECO:0000256" key="1">
    <source>
        <dbReference type="ARBA" id="ARBA00004251"/>
    </source>
</evidence>
<dbReference type="GO" id="GO:0005886">
    <property type="term" value="C:plasma membrane"/>
    <property type="evidence" value="ECO:0007669"/>
    <property type="project" value="UniProtKB-SubCell"/>
</dbReference>
<keyword evidence="15" id="KW-1185">Reference proteome</keyword>
<dbReference type="InterPro" id="IPR007110">
    <property type="entry name" value="Ig-like_dom"/>
</dbReference>
<keyword evidence="5" id="KW-0732">Signal</keyword>
<dbReference type="GO" id="GO:0050839">
    <property type="term" value="F:cell adhesion molecule binding"/>
    <property type="evidence" value="ECO:0007669"/>
    <property type="project" value="TreeGrafter"/>
</dbReference>
<keyword evidence="9" id="KW-1015">Disulfide bond</keyword>
<dbReference type="CDD" id="cd05759">
    <property type="entry name" value="IgI_2_KIRREL3-like"/>
    <property type="match status" value="1"/>
</dbReference>
<evidence type="ECO:0000256" key="8">
    <source>
        <dbReference type="ARBA" id="ARBA00023136"/>
    </source>
</evidence>
<comment type="similarity">
    <text evidence="2">Belongs to the immunoglobulin superfamily.</text>
</comment>
<accession>A0A8C6JMT1</accession>
<dbReference type="InterPro" id="IPR003598">
    <property type="entry name" value="Ig_sub2"/>
</dbReference>
<dbReference type="InterPro" id="IPR013098">
    <property type="entry name" value="Ig_I-set"/>
</dbReference>
<name>A0A8C6JMT1_MELUD</name>
<dbReference type="Pfam" id="PF08205">
    <property type="entry name" value="C2-set_2"/>
    <property type="match status" value="1"/>
</dbReference>
<keyword evidence="4 13" id="KW-0812">Transmembrane</keyword>
<feature type="compositionally biased region" description="Polar residues" evidence="12">
    <location>
        <begin position="704"/>
        <end position="724"/>
    </location>
</feature>
<dbReference type="InterPro" id="IPR013162">
    <property type="entry name" value="CD80_C2-set"/>
</dbReference>
<dbReference type="FunFam" id="2.60.40.10:FF:000170">
    <property type="entry name" value="Kirre like nephrin family adhesion molecule 3"/>
    <property type="match status" value="1"/>
</dbReference>
<evidence type="ECO:0000256" key="7">
    <source>
        <dbReference type="ARBA" id="ARBA00022989"/>
    </source>
</evidence>
<dbReference type="InterPro" id="IPR036179">
    <property type="entry name" value="Ig-like_dom_sf"/>
</dbReference>
<dbReference type="InterPro" id="IPR003599">
    <property type="entry name" value="Ig_sub"/>
</dbReference>
<dbReference type="Pfam" id="PF13927">
    <property type="entry name" value="Ig_3"/>
    <property type="match status" value="1"/>
</dbReference>
<keyword evidence="8 13" id="KW-0472">Membrane</keyword>
<dbReference type="FunFam" id="2.60.40.10:FF:000094">
    <property type="entry name" value="Kirre like nephrin family adhesion molecule 3"/>
    <property type="match status" value="1"/>
</dbReference>
<dbReference type="FunFam" id="2.60.40.10:FF:000077">
    <property type="entry name" value="Kirre like nephrin family adhesion molecule 3"/>
    <property type="match status" value="1"/>
</dbReference>
<dbReference type="GO" id="GO:0098609">
    <property type="term" value="P:cell-cell adhesion"/>
    <property type="evidence" value="ECO:0007669"/>
    <property type="project" value="TreeGrafter"/>
</dbReference>
<feature type="compositionally biased region" description="Low complexity" evidence="12">
    <location>
        <begin position="736"/>
        <end position="750"/>
    </location>
</feature>
<accession>A0A8V5HIT6</accession>
<dbReference type="CDD" id="cd05898">
    <property type="entry name" value="IgI_5_KIRREL3"/>
    <property type="match status" value="1"/>
</dbReference>
<evidence type="ECO:0000256" key="13">
    <source>
        <dbReference type="SAM" id="Phobius"/>
    </source>
</evidence>
<organism evidence="14 15">
    <name type="scientific">Melopsittacus undulatus</name>
    <name type="common">Budgerigar</name>
    <name type="synonym">Psittacus undulatus</name>
    <dbReference type="NCBI Taxonomy" id="13146"/>
    <lineage>
        <taxon>Eukaryota</taxon>
        <taxon>Metazoa</taxon>
        <taxon>Chordata</taxon>
        <taxon>Craniata</taxon>
        <taxon>Vertebrata</taxon>
        <taxon>Euteleostomi</taxon>
        <taxon>Archelosauria</taxon>
        <taxon>Archosauria</taxon>
        <taxon>Dinosauria</taxon>
        <taxon>Saurischia</taxon>
        <taxon>Theropoda</taxon>
        <taxon>Coelurosauria</taxon>
        <taxon>Aves</taxon>
        <taxon>Neognathae</taxon>
        <taxon>Neoaves</taxon>
        <taxon>Telluraves</taxon>
        <taxon>Australaves</taxon>
        <taxon>Psittaciformes</taxon>
        <taxon>Psittaculidae</taxon>
        <taxon>Melopsittacus</taxon>
    </lineage>
</organism>
<dbReference type="AlphaFoldDB" id="A0A8C6JMT1"/>
<keyword evidence="7 13" id="KW-1133">Transmembrane helix</keyword>
<evidence type="ECO:0000256" key="9">
    <source>
        <dbReference type="ARBA" id="ARBA00023157"/>
    </source>
</evidence>
<evidence type="ECO:0000313" key="14">
    <source>
        <dbReference type="Ensembl" id="ENSMUNP00000015672.2"/>
    </source>
</evidence>
<gene>
    <name evidence="14" type="primary">LOC101879523</name>
</gene>
<comment type="subcellular location">
    <subcellularLocation>
        <location evidence="1">Cell membrane</location>
        <topology evidence="1">Single-pass type I membrane protein</topology>
    </subcellularLocation>
</comment>
<evidence type="ECO:0000256" key="3">
    <source>
        <dbReference type="ARBA" id="ARBA00022475"/>
    </source>
</evidence>
<evidence type="ECO:0000313" key="15">
    <source>
        <dbReference type="Proteomes" id="UP000694405"/>
    </source>
</evidence>
<dbReference type="InterPro" id="IPR051275">
    <property type="entry name" value="Cell_adhesion_signaling"/>
</dbReference>
<dbReference type="Pfam" id="PF07679">
    <property type="entry name" value="I-set"/>
    <property type="match status" value="2"/>
</dbReference>
<feature type="transmembrane region" description="Helical" evidence="13">
    <location>
        <begin position="522"/>
        <end position="546"/>
    </location>
</feature>
<dbReference type="InterPro" id="IPR013783">
    <property type="entry name" value="Ig-like_fold"/>
</dbReference>
<evidence type="ECO:0000256" key="11">
    <source>
        <dbReference type="ARBA" id="ARBA00023319"/>
    </source>
</evidence>
<evidence type="ECO:0000256" key="4">
    <source>
        <dbReference type="ARBA" id="ARBA00022692"/>
    </source>
</evidence>
<keyword evidence="6" id="KW-0677">Repeat</keyword>
<feature type="region of interest" description="Disordered" evidence="12">
    <location>
        <begin position="704"/>
        <end position="766"/>
    </location>
</feature>
<evidence type="ECO:0000256" key="5">
    <source>
        <dbReference type="ARBA" id="ARBA00022729"/>
    </source>
</evidence>
<reference evidence="14" key="3">
    <citation type="submission" date="2025-09" db="UniProtKB">
        <authorList>
            <consortium name="Ensembl"/>
        </authorList>
    </citation>
    <scope>IDENTIFICATION</scope>
</reference>
<dbReference type="PANTHER" id="PTHR11640:SF49">
    <property type="entry name" value="KIN OF IRRE-LIKE PROTEIN 3"/>
    <property type="match status" value="1"/>
</dbReference>
<dbReference type="Gene3D" id="2.60.40.10">
    <property type="entry name" value="Immunoglobulins"/>
    <property type="match status" value="5"/>
</dbReference>
<sequence length="766" mass="84183">GHRFTHPLLPHCLPLFMQQLGLPGRGCCLVLGFMYKEKYRRMTEGQASSFTQQPQDQVVIAGQPVTLLCAIPEYNGIVLWIKDGLALGVGRDLSSYPRYLVVGDHLSGQHHLKILRADLQDDAVYECQAIQAAIRSRPARLTVLVPPDDPVIMGGPIISLRAGDPLNLTCHADNAKPAASIIWMRKGEVINGATYSKTLLRDGKRESIMSTLFIAPSDIENGESIVCRATNKAIPSGKETSVTIDIQHPPLVNLSVEPQPVLEDNTVKFHCSAKANPAVTQYRWAKKGQVIKEASGDFYETIVDHTFFFEPVSCEVTNALGSTNISRTVDVYFGPRMATEPQSLLVDLGSDAVFNCAWTGNPSLTIVWMKRGSGVVLSNENKLTLKSVRQEDAGKYVCRAVVPRVGAGEREVTLTVNGPPIISSTQTQHALHGQKGQIKCFIRSTPPPDRIAWSWKENVLESGTSGRYTVETVSTDEGVISTLTISNIVRADFQTIYNCTAWNSFGSDTEIIRLKEQESVPMAVIIGVAVGAGVAFLVLMATIVAFCCARSQRNLKGVVSAKNDIRVEIVHKEPASGRETEEHPTIKQLMMDRGEFQQDSVLKQLEVLKEEEKEFQNLKDPTNGYYSVNTFKEHHSTPTISLSGCPADLRPANKQRVPTGMSFTNIYSTLSGQSRLYDYSQRFVLGMGSSSIELCEREFQRGSMSDSSSFLDTQCDSSISSSGKQDGYVQFDKASKASASSSHHSQSSSQNSDPSRPLQRRMQTHV</sequence>
<reference evidence="14" key="2">
    <citation type="submission" date="2025-08" db="UniProtKB">
        <authorList>
            <consortium name="Ensembl"/>
        </authorList>
    </citation>
    <scope>IDENTIFICATION</scope>
</reference>
<keyword evidence="3" id="KW-1003">Cell membrane</keyword>
<evidence type="ECO:0000256" key="12">
    <source>
        <dbReference type="SAM" id="MobiDB-lite"/>
    </source>
</evidence>
<dbReference type="PANTHER" id="PTHR11640">
    <property type="entry name" value="NEPHRIN"/>
    <property type="match status" value="1"/>
</dbReference>
<dbReference type="SMART" id="SM00408">
    <property type="entry name" value="IGc2"/>
    <property type="match status" value="4"/>
</dbReference>
<dbReference type="FunFam" id="2.60.40.10:FF:000103">
    <property type="entry name" value="Kirre like nephrin family adhesion molecule 3"/>
    <property type="match status" value="1"/>
</dbReference>
<dbReference type="PROSITE" id="PS50835">
    <property type="entry name" value="IG_LIKE"/>
    <property type="match status" value="5"/>
</dbReference>
<evidence type="ECO:0000256" key="10">
    <source>
        <dbReference type="ARBA" id="ARBA00023180"/>
    </source>
</evidence>
<dbReference type="SUPFAM" id="SSF48726">
    <property type="entry name" value="Immunoglobulin"/>
    <property type="match status" value="5"/>
</dbReference>
<keyword evidence="11" id="KW-0393">Immunoglobulin domain</keyword>
<dbReference type="GO" id="GO:0007416">
    <property type="term" value="P:synapse assembly"/>
    <property type="evidence" value="ECO:0007669"/>
    <property type="project" value="TreeGrafter"/>
</dbReference>
<keyword evidence="10" id="KW-0325">Glycoprotein</keyword>